<protein>
    <recommendedName>
        <fullName evidence="1">Glycosyltransferase 2-like domain-containing protein</fullName>
    </recommendedName>
</protein>
<dbReference type="Pfam" id="PF00535">
    <property type="entry name" value="Glycos_transf_2"/>
    <property type="match status" value="1"/>
</dbReference>
<dbReference type="InterPro" id="IPR001173">
    <property type="entry name" value="Glyco_trans_2-like"/>
</dbReference>
<dbReference type="InterPro" id="IPR029044">
    <property type="entry name" value="Nucleotide-diphossugar_trans"/>
</dbReference>
<dbReference type="Gene3D" id="3.90.550.10">
    <property type="entry name" value="Spore Coat Polysaccharide Biosynthesis Protein SpsA, Chain A"/>
    <property type="match status" value="1"/>
</dbReference>
<dbReference type="PANTHER" id="PTHR43630">
    <property type="entry name" value="POLY-BETA-1,6-N-ACETYL-D-GLUCOSAMINE SYNTHASE"/>
    <property type="match status" value="1"/>
</dbReference>
<sequence>MKIIAFIIVYNEEEIIEKCIENAKEQGLETIVIDNGCTDSTIEIVKSLGIPVYENKTEKYRIHEIYRWAIACVKKIGCDWYVVKDADEM</sequence>
<dbReference type="PANTHER" id="PTHR43630:SF2">
    <property type="entry name" value="GLYCOSYLTRANSFERASE"/>
    <property type="match status" value="1"/>
</dbReference>
<dbReference type="AlphaFoldDB" id="X1F5P5"/>
<organism evidence="2">
    <name type="scientific">marine sediment metagenome</name>
    <dbReference type="NCBI Taxonomy" id="412755"/>
    <lineage>
        <taxon>unclassified sequences</taxon>
        <taxon>metagenomes</taxon>
        <taxon>ecological metagenomes</taxon>
    </lineage>
</organism>
<comment type="caution">
    <text evidence="2">The sequence shown here is derived from an EMBL/GenBank/DDBJ whole genome shotgun (WGS) entry which is preliminary data.</text>
</comment>
<name>X1F5P5_9ZZZZ</name>
<feature type="domain" description="Glycosyltransferase 2-like" evidence="1">
    <location>
        <begin position="6"/>
        <end position="58"/>
    </location>
</feature>
<accession>X1F5P5</accession>
<reference evidence="2" key="1">
    <citation type="journal article" date="2014" name="Front. Microbiol.">
        <title>High frequency of phylogenetically diverse reductive dehalogenase-homologous genes in deep subseafloor sedimentary metagenomes.</title>
        <authorList>
            <person name="Kawai M."/>
            <person name="Futagami T."/>
            <person name="Toyoda A."/>
            <person name="Takaki Y."/>
            <person name="Nishi S."/>
            <person name="Hori S."/>
            <person name="Arai W."/>
            <person name="Tsubouchi T."/>
            <person name="Morono Y."/>
            <person name="Uchiyama I."/>
            <person name="Ito T."/>
            <person name="Fujiyama A."/>
            <person name="Inagaki F."/>
            <person name="Takami H."/>
        </authorList>
    </citation>
    <scope>NUCLEOTIDE SEQUENCE</scope>
    <source>
        <strain evidence="2">Expedition CK06-06</strain>
    </source>
</reference>
<gene>
    <name evidence="2" type="ORF">S01H4_60413</name>
</gene>
<feature type="non-terminal residue" evidence="2">
    <location>
        <position position="89"/>
    </location>
</feature>
<proteinExistence type="predicted"/>
<dbReference type="SUPFAM" id="SSF53448">
    <property type="entry name" value="Nucleotide-diphospho-sugar transferases"/>
    <property type="match status" value="1"/>
</dbReference>
<evidence type="ECO:0000259" key="1">
    <source>
        <dbReference type="Pfam" id="PF00535"/>
    </source>
</evidence>
<dbReference type="EMBL" id="BART01035618">
    <property type="protein sequence ID" value="GAH16098.1"/>
    <property type="molecule type" value="Genomic_DNA"/>
</dbReference>
<evidence type="ECO:0000313" key="2">
    <source>
        <dbReference type="EMBL" id="GAH16098.1"/>
    </source>
</evidence>